<evidence type="ECO:0000256" key="1">
    <source>
        <dbReference type="SAM" id="MobiDB-lite"/>
    </source>
</evidence>
<comment type="caution">
    <text evidence="3">The sequence shown here is derived from an EMBL/GenBank/DDBJ whole genome shotgun (WGS) entry which is preliminary data.</text>
</comment>
<dbReference type="PROSITE" id="PS51154">
    <property type="entry name" value="MACRO"/>
    <property type="match status" value="1"/>
</dbReference>
<feature type="compositionally biased region" description="Low complexity" evidence="1">
    <location>
        <begin position="254"/>
        <end position="268"/>
    </location>
</feature>
<dbReference type="Proteomes" id="UP000626109">
    <property type="component" value="Unassembled WGS sequence"/>
</dbReference>
<dbReference type="AlphaFoldDB" id="A0A813LED3"/>
<name>A0A813LED3_POLGL</name>
<protein>
    <recommendedName>
        <fullName evidence="2">Macro domain-containing protein</fullName>
    </recommendedName>
</protein>
<dbReference type="InterPro" id="IPR002589">
    <property type="entry name" value="Macro_dom"/>
</dbReference>
<feature type="domain" description="Macro" evidence="2">
    <location>
        <begin position="43"/>
        <end position="367"/>
    </location>
</feature>
<dbReference type="InterPro" id="IPR043472">
    <property type="entry name" value="Macro_dom-like"/>
</dbReference>
<reference evidence="3" key="1">
    <citation type="submission" date="2021-02" db="EMBL/GenBank/DDBJ databases">
        <authorList>
            <person name="Dougan E. K."/>
            <person name="Rhodes N."/>
            <person name="Thang M."/>
            <person name="Chan C."/>
        </authorList>
    </citation>
    <scope>NUCLEOTIDE SEQUENCE</scope>
</reference>
<evidence type="ECO:0000313" key="4">
    <source>
        <dbReference type="Proteomes" id="UP000626109"/>
    </source>
</evidence>
<evidence type="ECO:0000313" key="3">
    <source>
        <dbReference type="EMBL" id="CAE8723587.1"/>
    </source>
</evidence>
<gene>
    <name evidence="3" type="ORF">PGLA2088_LOCUS43239</name>
</gene>
<proteinExistence type="predicted"/>
<dbReference type="SUPFAM" id="SSF52949">
    <property type="entry name" value="Macro domain-like"/>
    <property type="match status" value="1"/>
</dbReference>
<dbReference type="EMBL" id="CAJNNW010034691">
    <property type="protein sequence ID" value="CAE8723587.1"/>
    <property type="molecule type" value="Genomic_DNA"/>
</dbReference>
<sequence>MQRWSGPCWQASRMSCRSRVYAGARRAFSNNNNIGLSGGEGKDWTFRVTKQVELRVEVFVCDDLTASAEADVLVNSGNEFVAGTAFPYFPRGGLADSRKAFEEGAQNEWQRDWQSSANWKGMSAGAGMLYPVECMDGCVRRAGGRDAMQAEIAKQKGLVSEELAPAGRGMPANWSGFVKSFFGRAELPTSPGRDEFLLPHGCFLATESPGKLRSLYPEGVLHAVVAYHNSRPDWEGFVKACYKRILRDVLLPDINSSNNDNNNNNQDSLPGATLDQSPLEHAITRVNTELFHRRHIKSVATPFLGTGVRAVPLEEGIRLAAEAVKEVVAEAEGEKAEGTVVVLKRLRFSVRQEESVQVAEEIFSKTFVA</sequence>
<dbReference type="Gene3D" id="3.40.220.10">
    <property type="entry name" value="Leucine Aminopeptidase, subunit E, domain 1"/>
    <property type="match status" value="1"/>
</dbReference>
<evidence type="ECO:0000259" key="2">
    <source>
        <dbReference type="PROSITE" id="PS51154"/>
    </source>
</evidence>
<feature type="region of interest" description="Disordered" evidence="1">
    <location>
        <begin position="254"/>
        <end position="274"/>
    </location>
</feature>
<accession>A0A813LED3</accession>
<organism evidence="3 4">
    <name type="scientific">Polarella glacialis</name>
    <name type="common">Dinoflagellate</name>
    <dbReference type="NCBI Taxonomy" id="89957"/>
    <lineage>
        <taxon>Eukaryota</taxon>
        <taxon>Sar</taxon>
        <taxon>Alveolata</taxon>
        <taxon>Dinophyceae</taxon>
        <taxon>Suessiales</taxon>
        <taxon>Suessiaceae</taxon>
        <taxon>Polarella</taxon>
    </lineage>
</organism>